<dbReference type="Proteomes" id="UP001642483">
    <property type="component" value="Unassembled WGS sequence"/>
</dbReference>
<sequence length="90" mass="10542">METEKPSPPSLLSKAYHDLASYIPASERPDVNKIIQIESNRHLNPSMTEWKGYRFTTPFNAEIVEWHYHNWDPSENDVLIASFPKTEFFC</sequence>
<accession>A0ABP0FSL8</accession>
<proteinExistence type="predicted"/>
<evidence type="ECO:0000313" key="2">
    <source>
        <dbReference type="Proteomes" id="UP001642483"/>
    </source>
</evidence>
<protein>
    <submittedName>
        <fullName evidence="1">Uncharacterized protein</fullName>
    </submittedName>
</protein>
<gene>
    <name evidence="1" type="ORF">CVLEPA_LOCUS11656</name>
</gene>
<organism evidence="1 2">
    <name type="scientific">Clavelina lepadiformis</name>
    <name type="common">Light-bulb sea squirt</name>
    <name type="synonym">Ascidia lepadiformis</name>
    <dbReference type="NCBI Taxonomy" id="159417"/>
    <lineage>
        <taxon>Eukaryota</taxon>
        <taxon>Metazoa</taxon>
        <taxon>Chordata</taxon>
        <taxon>Tunicata</taxon>
        <taxon>Ascidiacea</taxon>
        <taxon>Aplousobranchia</taxon>
        <taxon>Clavelinidae</taxon>
        <taxon>Clavelina</taxon>
    </lineage>
</organism>
<keyword evidence="2" id="KW-1185">Reference proteome</keyword>
<dbReference type="EMBL" id="CAWYQH010000079">
    <property type="protein sequence ID" value="CAK8681457.1"/>
    <property type="molecule type" value="Genomic_DNA"/>
</dbReference>
<comment type="caution">
    <text evidence="1">The sequence shown here is derived from an EMBL/GenBank/DDBJ whole genome shotgun (WGS) entry which is preliminary data.</text>
</comment>
<name>A0ABP0FSL8_CLALP</name>
<reference evidence="1 2" key="1">
    <citation type="submission" date="2024-02" db="EMBL/GenBank/DDBJ databases">
        <authorList>
            <person name="Daric V."/>
            <person name="Darras S."/>
        </authorList>
    </citation>
    <scope>NUCLEOTIDE SEQUENCE [LARGE SCALE GENOMIC DNA]</scope>
</reference>
<evidence type="ECO:0000313" key="1">
    <source>
        <dbReference type="EMBL" id="CAK8681457.1"/>
    </source>
</evidence>